<protein>
    <submittedName>
        <fullName evidence="2">HlyD family secretion protein</fullName>
    </submittedName>
</protein>
<organism evidence="2 3">
    <name type="scientific">Carboxydocella sporoproducens DSM 16521</name>
    <dbReference type="NCBI Taxonomy" id="1121270"/>
    <lineage>
        <taxon>Bacteria</taxon>
        <taxon>Bacillati</taxon>
        <taxon>Bacillota</taxon>
        <taxon>Clostridia</taxon>
        <taxon>Eubacteriales</taxon>
        <taxon>Clostridiales Family XVI. Incertae Sedis</taxon>
        <taxon>Carboxydocella</taxon>
    </lineage>
</organism>
<proteinExistence type="predicted"/>
<dbReference type="PANTHER" id="PTHR30438:SF2">
    <property type="entry name" value="MEMBRANE PROTEIN"/>
    <property type="match status" value="1"/>
</dbReference>
<dbReference type="GO" id="GO:0005886">
    <property type="term" value="C:plasma membrane"/>
    <property type="evidence" value="ECO:0007669"/>
    <property type="project" value="TreeGrafter"/>
</dbReference>
<dbReference type="SUPFAM" id="SSF111369">
    <property type="entry name" value="HlyD-like secretion proteins"/>
    <property type="match status" value="2"/>
</dbReference>
<dbReference type="Proteomes" id="UP000189933">
    <property type="component" value="Unassembled WGS sequence"/>
</dbReference>
<sequence>MMKGVRIVVVLLVLAGLGWYGWLKQQGKPAEDVYNGWVEGEEYRVVAETAGKVKEVLVKEGELVKAGQVVAKLDDEAARLQLALAQANRAAAEARAGDVKAGSRPQQIAQAQAQVRALQASLQGALENLKRLQSQRQDVEELVQTGGATADQLEAAKAAEASAQAAVNSLKAQIDAAREQVRLLQAGATSYSLSAQDAQVEAARQQEALAQLQVNKARVVAPVRGVVQNILLKVGELANPGSTLLNLVDQDRLYVNIFVPQSQLDRVQLGRKAIVEAENGKLKGEGKIVYISPQGEFTPKNIQTREERATQVFKVKVEITSGGSSGFKPGQAVEVRLK</sequence>
<dbReference type="EMBL" id="FUXM01000012">
    <property type="protein sequence ID" value="SJZ92344.1"/>
    <property type="molecule type" value="Genomic_DNA"/>
</dbReference>
<dbReference type="PRINTS" id="PR01490">
    <property type="entry name" value="RTXTOXIND"/>
</dbReference>
<dbReference type="Gene3D" id="2.40.30.170">
    <property type="match status" value="1"/>
</dbReference>
<evidence type="ECO:0000256" key="1">
    <source>
        <dbReference type="SAM" id="Coils"/>
    </source>
</evidence>
<evidence type="ECO:0000313" key="2">
    <source>
        <dbReference type="EMBL" id="SJZ92344.1"/>
    </source>
</evidence>
<dbReference type="Gene3D" id="1.10.287.470">
    <property type="entry name" value="Helix hairpin bin"/>
    <property type="match status" value="1"/>
</dbReference>
<reference evidence="3" key="1">
    <citation type="submission" date="2017-02" db="EMBL/GenBank/DDBJ databases">
        <authorList>
            <person name="Varghese N."/>
            <person name="Submissions S."/>
        </authorList>
    </citation>
    <scope>NUCLEOTIDE SEQUENCE [LARGE SCALE GENOMIC DNA]</scope>
    <source>
        <strain evidence="3">DSM 16521</strain>
    </source>
</reference>
<keyword evidence="3" id="KW-1185">Reference proteome</keyword>
<evidence type="ECO:0000313" key="3">
    <source>
        <dbReference type="Proteomes" id="UP000189933"/>
    </source>
</evidence>
<dbReference type="Gene3D" id="2.40.50.100">
    <property type="match status" value="2"/>
</dbReference>
<name>A0A1T4PL84_9FIRM</name>
<accession>A0A1T4PL84</accession>
<dbReference type="PANTHER" id="PTHR30438">
    <property type="entry name" value="36 KDA ANTIGEN-RELATED"/>
    <property type="match status" value="1"/>
</dbReference>
<keyword evidence="1" id="KW-0175">Coiled coil</keyword>
<dbReference type="AlphaFoldDB" id="A0A1T4PL84"/>
<feature type="coiled-coil region" evidence="1">
    <location>
        <begin position="70"/>
        <end position="215"/>
    </location>
</feature>
<gene>
    <name evidence="2" type="ORF">SAMN02745885_01325</name>
</gene>